<feature type="transmembrane region" description="Helical" evidence="1">
    <location>
        <begin position="407"/>
        <end position="426"/>
    </location>
</feature>
<dbReference type="PANTHER" id="PTHR30092">
    <property type="entry name" value="INNER MEMBRANE PROTEIN CRED"/>
    <property type="match status" value="1"/>
</dbReference>
<evidence type="ECO:0000313" key="3">
    <source>
        <dbReference type="Proteomes" id="UP001595892"/>
    </source>
</evidence>
<dbReference type="RefSeq" id="WP_377005397.1">
    <property type="nucleotide sequence ID" value="NZ_JBHSGG010000041.1"/>
</dbReference>
<sequence length="440" mass="47224">MRAMLKLLVIGSLILVLTLPLLLMRGLVHERQARGAEAAAEIARASSRAQRVVGPYLLIEAERVVRVPRGAAAGDAPVRETVRELVLPETLVADSTLTTEVRRRGLFGVPLYRDALDLQARFVVPPPPVPQGEVLSYRRTGAVLGLGLGDTRGIRSIDLRVDGRALQVEPGSEQAWLMDGVHARLEPAALDGGVLRVALSADLLGTGSLRFVPAASDTRVAVRGDWPHPGFDGNYLPDTRRVGDDGFEAEWRVSRLASNAQQVLAQCAEVRQGGCHGLDEVVFGLRLVDPVDRYLMTDRAMKFGLLFLVLVFGAVFFVEALRGVEVHPVQYGLTGLALALFFLLLLALAEHIGFGAAYLLAATACVGLIAAYMGGVLGGRRRGLAFAGLLALLYGLLYGLLSAETYALLVGSVVLFALLATVMLATRRLDWSRVGRPEGA</sequence>
<evidence type="ECO:0000256" key="1">
    <source>
        <dbReference type="SAM" id="Phobius"/>
    </source>
</evidence>
<organism evidence="2 3">
    <name type="scientific">Coralloluteibacterium thermophilum</name>
    <dbReference type="NCBI Taxonomy" id="2707049"/>
    <lineage>
        <taxon>Bacteria</taxon>
        <taxon>Pseudomonadati</taxon>
        <taxon>Pseudomonadota</taxon>
        <taxon>Gammaproteobacteria</taxon>
        <taxon>Lysobacterales</taxon>
        <taxon>Lysobacteraceae</taxon>
        <taxon>Coralloluteibacterium</taxon>
    </lineage>
</organism>
<dbReference type="PANTHER" id="PTHR30092:SF0">
    <property type="entry name" value="INNER MEMBRANE PROTEIN CRED"/>
    <property type="match status" value="1"/>
</dbReference>
<gene>
    <name evidence="2" type="primary">creD</name>
    <name evidence="2" type="ORF">ACFO3Q_14180</name>
</gene>
<evidence type="ECO:0000313" key="2">
    <source>
        <dbReference type="EMBL" id="MFC4729316.1"/>
    </source>
</evidence>
<keyword evidence="1" id="KW-0472">Membrane</keyword>
<dbReference type="InterPro" id="IPR010364">
    <property type="entry name" value="Uncharacterised_IM_CreD"/>
</dbReference>
<protein>
    <submittedName>
        <fullName evidence="2">Cell envelope integrity protein CreD</fullName>
    </submittedName>
</protein>
<feature type="transmembrane region" description="Helical" evidence="1">
    <location>
        <begin position="384"/>
        <end position="401"/>
    </location>
</feature>
<dbReference type="Pfam" id="PF06123">
    <property type="entry name" value="CreD"/>
    <property type="match status" value="1"/>
</dbReference>
<feature type="transmembrane region" description="Helical" evidence="1">
    <location>
        <begin position="331"/>
        <end position="349"/>
    </location>
</feature>
<feature type="transmembrane region" description="Helical" evidence="1">
    <location>
        <begin position="303"/>
        <end position="324"/>
    </location>
</feature>
<reference evidence="3" key="1">
    <citation type="journal article" date="2019" name="Int. J. Syst. Evol. Microbiol.">
        <title>The Global Catalogue of Microorganisms (GCM) 10K type strain sequencing project: providing services to taxonomists for standard genome sequencing and annotation.</title>
        <authorList>
            <consortium name="The Broad Institute Genomics Platform"/>
            <consortium name="The Broad Institute Genome Sequencing Center for Infectious Disease"/>
            <person name="Wu L."/>
            <person name="Ma J."/>
        </authorList>
    </citation>
    <scope>NUCLEOTIDE SEQUENCE [LARGE SCALE GENOMIC DNA]</scope>
    <source>
        <strain evidence="3">CGMCC 1.13574</strain>
    </source>
</reference>
<keyword evidence="1" id="KW-0812">Transmembrane</keyword>
<name>A0ABV9NLZ0_9GAMM</name>
<comment type="caution">
    <text evidence="2">The sequence shown here is derived from an EMBL/GenBank/DDBJ whole genome shotgun (WGS) entry which is preliminary data.</text>
</comment>
<dbReference type="Proteomes" id="UP001595892">
    <property type="component" value="Unassembled WGS sequence"/>
</dbReference>
<keyword evidence="1" id="KW-1133">Transmembrane helix</keyword>
<dbReference type="PIRSF" id="PIRSF004548">
    <property type="entry name" value="CreD"/>
    <property type="match status" value="1"/>
</dbReference>
<proteinExistence type="predicted"/>
<dbReference type="NCBIfam" id="NF008712">
    <property type="entry name" value="PRK11715.1-1"/>
    <property type="match status" value="1"/>
</dbReference>
<accession>A0ABV9NLZ0</accession>
<feature type="transmembrane region" description="Helical" evidence="1">
    <location>
        <begin position="355"/>
        <end position="377"/>
    </location>
</feature>
<dbReference type="EMBL" id="JBHSGG010000041">
    <property type="protein sequence ID" value="MFC4729316.1"/>
    <property type="molecule type" value="Genomic_DNA"/>
</dbReference>
<keyword evidence="3" id="KW-1185">Reference proteome</keyword>